<name>A0A7R9A345_9CRUS</name>
<sequence>MELLDAVFSWLEYATNPFVSIVIACLLYPMAEGHDDDVNSYFHVSIIFHDLIRRSPAIMVNDRQLWLAGLVGLDPETGDLVSDDVADQTRQALTNMGSVLEHAGASYKNVVKTSVFLTDINDFQAMNEVYKTFFPENPPARSAYQVVALPKSRGDECRMSSFVRKVVRPPTKVSAIGHYRTPWFSRCSRPATGGRTRRRGEFLLSGVDHFPRFDIRRSPAIMVNDRQLWLAGLVGLDPETGDLVSDDVADQTRQALTNMGSVLEHAGASYKNVVKTSVFLTDINDFQAMNEVYKTFFPENPPARSAYQVVALPKNARVEIEAVAIAGEVLDVPVIKQ</sequence>
<dbReference type="Gene3D" id="3.30.1330.40">
    <property type="entry name" value="RutC-like"/>
    <property type="match status" value="2"/>
</dbReference>
<evidence type="ECO:0000313" key="2">
    <source>
        <dbReference type="EMBL" id="CAD7245924.1"/>
    </source>
</evidence>
<dbReference type="InterPro" id="IPR006056">
    <property type="entry name" value="RidA"/>
</dbReference>
<evidence type="ECO:0000256" key="1">
    <source>
        <dbReference type="ARBA" id="ARBA00010552"/>
    </source>
</evidence>
<reference evidence="2" key="1">
    <citation type="submission" date="2020-11" db="EMBL/GenBank/DDBJ databases">
        <authorList>
            <person name="Tran Van P."/>
        </authorList>
    </citation>
    <scope>NUCLEOTIDE SEQUENCE</scope>
</reference>
<dbReference type="PANTHER" id="PTHR11803:SF39">
    <property type="entry name" value="2-IMINOBUTANOATE_2-IMINOPROPANOATE DEAMINASE"/>
    <property type="match status" value="1"/>
</dbReference>
<dbReference type="InterPro" id="IPR006175">
    <property type="entry name" value="YjgF/YER057c/UK114"/>
</dbReference>
<dbReference type="GO" id="GO:0005829">
    <property type="term" value="C:cytosol"/>
    <property type="evidence" value="ECO:0007669"/>
    <property type="project" value="TreeGrafter"/>
</dbReference>
<proteinExistence type="inferred from homology"/>
<dbReference type="EMBL" id="CAJPEV010000992">
    <property type="protein sequence ID" value="CAG0889978.1"/>
    <property type="molecule type" value="Genomic_DNA"/>
</dbReference>
<dbReference type="CDD" id="cd00448">
    <property type="entry name" value="YjgF_YER057c_UK114_family"/>
    <property type="match status" value="2"/>
</dbReference>
<dbReference type="SUPFAM" id="SSF55298">
    <property type="entry name" value="YjgF-like"/>
    <property type="match status" value="2"/>
</dbReference>
<keyword evidence="3" id="KW-1185">Reference proteome</keyword>
<dbReference type="EMBL" id="LR900509">
    <property type="protein sequence ID" value="CAD7245924.1"/>
    <property type="molecule type" value="Genomic_DNA"/>
</dbReference>
<dbReference type="FunFam" id="3.30.1330.40:FF:000001">
    <property type="entry name" value="L-PSP family endoribonuclease"/>
    <property type="match status" value="2"/>
</dbReference>
<dbReference type="PANTHER" id="PTHR11803">
    <property type="entry name" value="2-IMINOBUTANOATE/2-IMINOPROPANOATE DEAMINASE RIDA"/>
    <property type="match status" value="1"/>
</dbReference>
<dbReference type="GO" id="GO:0019239">
    <property type="term" value="F:deaminase activity"/>
    <property type="evidence" value="ECO:0007669"/>
    <property type="project" value="TreeGrafter"/>
</dbReference>
<protein>
    <submittedName>
        <fullName evidence="2">Uncharacterized protein</fullName>
    </submittedName>
</protein>
<dbReference type="Proteomes" id="UP000677054">
    <property type="component" value="Unassembled WGS sequence"/>
</dbReference>
<dbReference type="OrthoDB" id="309640at2759"/>
<dbReference type="Pfam" id="PF01042">
    <property type="entry name" value="Ribonuc_L-PSP"/>
    <property type="match status" value="2"/>
</dbReference>
<dbReference type="NCBIfam" id="TIGR00004">
    <property type="entry name" value="Rid family detoxifying hydrolase"/>
    <property type="match status" value="1"/>
</dbReference>
<accession>A0A7R9A345</accession>
<gene>
    <name evidence="2" type="ORF">DSTB1V02_LOCUS5790</name>
</gene>
<dbReference type="GO" id="GO:0005739">
    <property type="term" value="C:mitochondrion"/>
    <property type="evidence" value="ECO:0007669"/>
    <property type="project" value="TreeGrafter"/>
</dbReference>
<evidence type="ECO:0000313" key="3">
    <source>
        <dbReference type="Proteomes" id="UP000677054"/>
    </source>
</evidence>
<dbReference type="InterPro" id="IPR035959">
    <property type="entry name" value="RutC-like_sf"/>
</dbReference>
<comment type="similarity">
    <text evidence="1">Belongs to the RutC family.</text>
</comment>
<organism evidence="2">
    <name type="scientific">Darwinula stevensoni</name>
    <dbReference type="NCBI Taxonomy" id="69355"/>
    <lineage>
        <taxon>Eukaryota</taxon>
        <taxon>Metazoa</taxon>
        <taxon>Ecdysozoa</taxon>
        <taxon>Arthropoda</taxon>
        <taxon>Crustacea</taxon>
        <taxon>Oligostraca</taxon>
        <taxon>Ostracoda</taxon>
        <taxon>Podocopa</taxon>
        <taxon>Podocopida</taxon>
        <taxon>Darwinulocopina</taxon>
        <taxon>Darwinuloidea</taxon>
        <taxon>Darwinulidae</taxon>
        <taxon>Darwinula</taxon>
    </lineage>
</organism>
<dbReference type="AlphaFoldDB" id="A0A7R9A345"/>